<keyword evidence="2 13" id="KW-0963">Cytoplasm</keyword>
<evidence type="ECO:0000256" key="11">
    <source>
        <dbReference type="ARBA" id="ARBA00049080"/>
    </source>
</evidence>
<feature type="active site" description="Proton donor" evidence="13">
    <location>
        <position position="161"/>
    </location>
</feature>
<evidence type="ECO:0000313" key="17">
    <source>
        <dbReference type="Proteomes" id="UP000218627"/>
    </source>
</evidence>
<dbReference type="PIRSF" id="PIRSF000161">
    <property type="entry name" value="DHPR"/>
    <property type="match status" value="1"/>
</dbReference>
<evidence type="ECO:0000256" key="7">
    <source>
        <dbReference type="ARBA" id="ARBA00023027"/>
    </source>
</evidence>
<evidence type="ECO:0000256" key="8">
    <source>
        <dbReference type="ARBA" id="ARBA00023154"/>
    </source>
</evidence>
<accession>A0A285NR22</accession>
<comment type="caution">
    <text evidence="13">Was originally thought to be a dihydrodipicolinate reductase (DHDPR), catalyzing the conversion of dihydrodipicolinate to tetrahydrodipicolinate. However, it was shown in E.coli that the substrate of the enzymatic reaction is not dihydrodipicolinate (DHDP) but in fact (2S,4S)-4-hydroxy-2,3,4,5-tetrahydrodipicolinic acid (HTPA), the product released by the DapA-catalyzed reaction.</text>
</comment>
<comment type="catalytic activity">
    <reaction evidence="12 13">
        <text>(S)-2,3,4,5-tetrahydrodipicolinate + NAD(+) + H2O = (2S,4S)-4-hydroxy-2,3,4,5-tetrahydrodipicolinate + NADH + H(+)</text>
        <dbReference type="Rhea" id="RHEA:35323"/>
        <dbReference type="ChEBI" id="CHEBI:15377"/>
        <dbReference type="ChEBI" id="CHEBI:15378"/>
        <dbReference type="ChEBI" id="CHEBI:16845"/>
        <dbReference type="ChEBI" id="CHEBI:57540"/>
        <dbReference type="ChEBI" id="CHEBI:57945"/>
        <dbReference type="ChEBI" id="CHEBI:67139"/>
        <dbReference type="EC" id="1.17.1.8"/>
    </reaction>
</comment>
<keyword evidence="17" id="KW-1185">Reference proteome</keyword>
<keyword evidence="7 13" id="KW-0520">NAD</keyword>
<dbReference type="PANTHER" id="PTHR20836:SF0">
    <property type="entry name" value="4-HYDROXY-TETRAHYDRODIPICOLINATE REDUCTASE 1, CHLOROPLASTIC-RELATED"/>
    <property type="match status" value="1"/>
</dbReference>
<feature type="binding site" evidence="13">
    <location>
        <begin position="99"/>
        <end position="101"/>
    </location>
    <ligand>
        <name>NAD(+)</name>
        <dbReference type="ChEBI" id="CHEBI:57540"/>
    </ligand>
</feature>
<evidence type="ECO:0000256" key="4">
    <source>
        <dbReference type="ARBA" id="ARBA00022857"/>
    </source>
</evidence>
<dbReference type="RefSeq" id="WP_096600478.1">
    <property type="nucleotide sequence ID" value="NZ_OBEN01000001.1"/>
</dbReference>
<dbReference type="GO" id="GO:0050661">
    <property type="term" value="F:NADP binding"/>
    <property type="evidence" value="ECO:0007669"/>
    <property type="project" value="UniProtKB-UniRule"/>
</dbReference>
<dbReference type="SUPFAM" id="SSF51735">
    <property type="entry name" value="NAD(P)-binding Rossmann-fold domains"/>
    <property type="match status" value="1"/>
</dbReference>
<comment type="subcellular location">
    <subcellularLocation>
        <location evidence="13">Cytoplasm</location>
    </subcellularLocation>
</comment>
<dbReference type="InterPro" id="IPR000846">
    <property type="entry name" value="DapB_N"/>
</dbReference>
<evidence type="ECO:0000259" key="14">
    <source>
        <dbReference type="Pfam" id="PF01113"/>
    </source>
</evidence>
<dbReference type="Gene3D" id="3.30.360.10">
    <property type="entry name" value="Dihydrodipicolinate Reductase, domain 2"/>
    <property type="match status" value="1"/>
</dbReference>
<keyword evidence="5 13" id="KW-0220">Diaminopimelate biosynthesis</keyword>
<feature type="domain" description="Dihydrodipicolinate reductase C-terminal" evidence="15">
    <location>
        <begin position="129"/>
        <end position="265"/>
    </location>
</feature>
<dbReference type="OrthoDB" id="9790352at2"/>
<dbReference type="EC" id="1.17.1.8" evidence="10 13"/>
<dbReference type="GO" id="GO:0051287">
    <property type="term" value="F:NAD binding"/>
    <property type="evidence" value="ECO:0007669"/>
    <property type="project" value="UniProtKB-UniRule"/>
</dbReference>
<dbReference type="SUPFAM" id="SSF55347">
    <property type="entry name" value="Glyceraldehyde-3-phosphate dehydrogenase-like, C-terminal domain"/>
    <property type="match status" value="1"/>
</dbReference>
<dbReference type="GO" id="GO:0019877">
    <property type="term" value="P:diaminopimelate biosynthetic process"/>
    <property type="evidence" value="ECO:0007669"/>
    <property type="project" value="UniProtKB-UniRule"/>
</dbReference>
<comment type="catalytic activity">
    <reaction evidence="11 13">
        <text>(S)-2,3,4,5-tetrahydrodipicolinate + NADP(+) + H2O = (2S,4S)-4-hydroxy-2,3,4,5-tetrahydrodipicolinate + NADPH + H(+)</text>
        <dbReference type="Rhea" id="RHEA:35331"/>
        <dbReference type="ChEBI" id="CHEBI:15377"/>
        <dbReference type="ChEBI" id="CHEBI:15378"/>
        <dbReference type="ChEBI" id="CHEBI:16845"/>
        <dbReference type="ChEBI" id="CHEBI:57783"/>
        <dbReference type="ChEBI" id="CHEBI:58349"/>
        <dbReference type="ChEBI" id="CHEBI:67139"/>
        <dbReference type="EC" id="1.17.1.8"/>
    </reaction>
</comment>
<comment type="similarity">
    <text evidence="1 13">Belongs to the DapB family.</text>
</comment>
<dbReference type="GO" id="GO:0008839">
    <property type="term" value="F:4-hydroxy-tetrahydrodipicolinate reductase"/>
    <property type="evidence" value="ECO:0007669"/>
    <property type="project" value="UniProtKB-UniRule"/>
</dbReference>
<evidence type="ECO:0000313" key="16">
    <source>
        <dbReference type="EMBL" id="SNZ11925.1"/>
    </source>
</evidence>
<dbReference type="GO" id="GO:0016726">
    <property type="term" value="F:oxidoreductase activity, acting on CH or CH2 groups, NAD or NADP as acceptor"/>
    <property type="evidence" value="ECO:0007669"/>
    <property type="project" value="UniProtKB-UniRule"/>
</dbReference>
<sequence>MTKVVLCGALGRMGKAILRLSLEYSDFEVIAGVEHPDCIRVADLGEASGIQELKGKPLTSRLEEVISQCHVVIEFSGNPSAAVSHTKIASLSGKGIVIGTTGFSEEEVQEVKAHSQNIPILLSPNMSLGVNLLFKLVELSAKALKDKNFDVEISEIHHRFKKDAPSGTALKLASIVASAFNTTLKDSAVFGREGVHQRSTQEIGVIALRGGDVVGDHTVYFLGFGERIELTHRATSRDTFAKGAIEASRWIMGKPPGFYSMFDVLGL</sequence>
<evidence type="ECO:0000256" key="12">
    <source>
        <dbReference type="ARBA" id="ARBA00049396"/>
    </source>
</evidence>
<dbReference type="InterPro" id="IPR036291">
    <property type="entry name" value="NAD(P)-bd_dom_sf"/>
</dbReference>
<protein>
    <recommendedName>
        <fullName evidence="10 13">4-hydroxy-tetrahydrodipicolinate reductase</fullName>
        <shortName evidence="13">HTPA reductase</shortName>
        <ecNumber evidence="10 13">1.17.1.8</ecNumber>
    </recommendedName>
</protein>
<dbReference type="PROSITE" id="PS01298">
    <property type="entry name" value="DAPB"/>
    <property type="match status" value="1"/>
</dbReference>
<dbReference type="Pfam" id="PF05173">
    <property type="entry name" value="DapB_C"/>
    <property type="match status" value="1"/>
</dbReference>
<proteinExistence type="inferred from homology"/>
<keyword evidence="6 13" id="KW-0560">Oxidoreductase</keyword>
<dbReference type="HAMAP" id="MF_00102">
    <property type="entry name" value="DapB"/>
    <property type="match status" value="1"/>
</dbReference>
<name>A0A285NR22_9AQUI</name>
<dbReference type="CDD" id="cd02274">
    <property type="entry name" value="DHDPR_N"/>
    <property type="match status" value="1"/>
</dbReference>
<dbReference type="Gene3D" id="3.40.50.720">
    <property type="entry name" value="NAD(P)-binding Rossmann-like Domain"/>
    <property type="match status" value="1"/>
</dbReference>
<dbReference type="InterPro" id="IPR023940">
    <property type="entry name" value="DHDPR_bac"/>
</dbReference>
<feature type="binding site" evidence="13">
    <location>
        <position position="34"/>
    </location>
    <ligand>
        <name>NAD(+)</name>
        <dbReference type="ChEBI" id="CHEBI:57540"/>
    </ligand>
</feature>
<evidence type="ECO:0000256" key="5">
    <source>
        <dbReference type="ARBA" id="ARBA00022915"/>
    </source>
</evidence>
<comment type="function">
    <text evidence="13">Catalyzes the conversion of 4-hydroxy-tetrahydrodipicolinate (HTPA) to tetrahydrodipicolinate.</text>
</comment>
<feature type="active site" description="Proton donor/acceptor" evidence="13">
    <location>
        <position position="157"/>
    </location>
</feature>
<feature type="domain" description="Dihydrodipicolinate reductase N-terminal" evidence="14">
    <location>
        <begin position="3"/>
        <end position="126"/>
    </location>
</feature>
<evidence type="ECO:0000256" key="9">
    <source>
        <dbReference type="ARBA" id="ARBA00037922"/>
    </source>
</evidence>
<evidence type="ECO:0000256" key="3">
    <source>
        <dbReference type="ARBA" id="ARBA00022605"/>
    </source>
</evidence>
<comment type="subunit">
    <text evidence="13">Homotetramer.</text>
</comment>
<feature type="binding site" evidence="13">
    <location>
        <begin position="167"/>
        <end position="168"/>
    </location>
    <ligand>
        <name>(S)-2,3,4,5-tetrahydrodipicolinate</name>
        <dbReference type="ChEBI" id="CHEBI:16845"/>
    </ligand>
</feature>
<evidence type="ECO:0000256" key="1">
    <source>
        <dbReference type="ARBA" id="ARBA00006642"/>
    </source>
</evidence>
<feature type="binding site" evidence="13">
    <location>
        <begin position="8"/>
        <end position="13"/>
    </location>
    <ligand>
        <name>NAD(+)</name>
        <dbReference type="ChEBI" id="CHEBI:57540"/>
    </ligand>
</feature>
<dbReference type="NCBIfam" id="TIGR00036">
    <property type="entry name" value="dapB"/>
    <property type="match status" value="1"/>
</dbReference>
<gene>
    <name evidence="13" type="primary">dapB</name>
    <name evidence="16" type="ORF">SAMN06265353_0364</name>
</gene>
<keyword evidence="3 13" id="KW-0028">Amino-acid biosynthesis</keyword>
<organism evidence="16 17">
    <name type="scientific">Hydrogenobacter hydrogenophilus</name>
    <dbReference type="NCBI Taxonomy" id="35835"/>
    <lineage>
        <taxon>Bacteria</taxon>
        <taxon>Pseudomonadati</taxon>
        <taxon>Aquificota</taxon>
        <taxon>Aquificia</taxon>
        <taxon>Aquificales</taxon>
        <taxon>Aquificaceae</taxon>
        <taxon>Hydrogenobacter</taxon>
    </lineage>
</organism>
<evidence type="ECO:0000256" key="10">
    <source>
        <dbReference type="ARBA" id="ARBA00038983"/>
    </source>
</evidence>
<dbReference type="UniPathway" id="UPA00034">
    <property type="reaction ID" value="UER00018"/>
</dbReference>
<feature type="binding site" evidence="13">
    <location>
        <begin position="123"/>
        <end position="126"/>
    </location>
    <ligand>
        <name>NAD(+)</name>
        <dbReference type="ChEBI" id="CHEBI:57540"/>
    </ligand>
</feature>
<dbReference type="AlphaFoldDB" id="A0A285NR22"/>
<keyword evidence="8 13" id="KW-0457">Lysine biosynthesis</keyword>
<dbReference type="GO" id="GO:0009089">
    <property type="term" value="P:lysine biosynthetic process via diaminopimelate"/>
    <property type="evidence" value="ECO:0007669"/>
    <property type="project" value="UniProtKB-UniRule"/>
</dbReference>
<evidence type="ECO:0000256" key="13">
    <source>
        <dbReference type="HAMAP-Rule" id="MF_00102"/>
    </source>
</evidence>
<dbReference type="FunFam" id="3.30.360.10:FF:000004">
    <property type="entry name" value="4-hydroxy-tetrahydrodipicolinate reductase"/>
    <property type="match status" value="1"/>
</dbReference>
<keyword evidence="4 13" id="KW-0521">NADP</keyword>
<comment type="pathway">
    <text evidence="9 13">Amino-acid biosynthesis; L-lysine biosynthesis via DAP pathway; (S)-tetrahydrodipicolinate from L-aspartate: step 4/4.</text>
</comment>
<dbReference type="EMBL" id="OBEN01000001">
    <property type="protein sequence ID" value="SNZ11925.1"/>
    <property type="molecule type" value="Genomic_DNA"/>
</dbReference>
<dbReference type="PANTHER" id="PTHR20836">
    <property type="entry name" value="DIHYDRODIPICOLINATE REDUCTASE"/>
    <property type="match status" value="1"/>
</dbReference>
<evidence type="ECO:0000256" key="6">
    <source>
        <dbReference type="ARBA" id="ARBA00023002"/>
    </source>
</evidence>
<dbReference type="GO" id="GO:0005829">
    <property type="term" value="C:cytosol"/>
    <property type="evidence" value="ECO:0007669"/>
    <property type="project" value="TreeGrafter"/>
</dbReference>
<comment type="caution">
    <text evidence="13">Lacks conserved residue(s) required for the propagation of feature annotation.</text>
</comment>
<dbReference type="InterPro" id="IPR022664">
    <property type="entry name" value="DapB_N_CS"/>
</dbReference>
<reference evidence="17" key="1">
    <citation type="submission" date="2017-09" db="EMBL/GenBank/DDBJ databases">
        <authorList>
            <person name="Varghese N."/>
            <person name="Submissions S."/>
        </authorList>
    </citation>
    <scope>NUCLEOTIDE SEQUENCE [LARGE SCALE GENOMIC DNA]</scope>
    <source>
        <strain evidence="17">DSM 2913</strain>
    </source>
</reference>
<dbReference type="InterPro" id="IPR022663">
    <property type="entry name" value="DapB_C"/>
</dbReference>
<evidence type="ECO:0000256" key="2">
    <source>
        <dbReference type="ARBA" id="ARBA00022490"/>
    </source>
</evidence>
<dbReference type="Proteomes" id="UP000218627">
    <property type="component" value="Unassembled WGS sequence"/>
</dbReference>
<feature type="binding site" evidence="13">
    <location>
        <position position="158"/>
    </location>
    <ligand>
        <name>(S)-2,3,4,5-tetrahydrodipicolinate</name>
        <dbReference type="ChEBI" id="CHEBI:16845"/>
    </ligand>
</feature>
<dbReference type="Pfam" id="PF01113">
    <property type="entry name" value="DapB_N"/>
    <property type="match status" value="1"/>
</dbReference>
<evidence type="ECO:0000259" key="15">
    <source>
        <dbReference type="Pfam" id="PF05173"/>
    </source>
</evidence>